<keyword evidence="4" id="KW-1185">Reference proteome</keyword>
<organism evidence="3 4">
    <name type="scientific">Fervidicella metallireducens AeB</name>
    <dbReference type="NCBI Taxonomy" id="1403537"/>
    <lineage>
        <taxon>Bacteria</taxon>
        <taxon>Bacillati</taxon>
        <taxon>Bacillota</taxon>
        <taxon>Clostridia</taxon>
        <taxon>Eubacteriales</taxon>
        <taxon>Clostridiaceae</taxon>
        <taxon>Fervidicella</taxon>
    </lineage>
</organism>
<comment type="similarity">
    <text evidence="1">Belongs to the GppA/Ppx family.</text>
</comment>
<evidence type="ECO:0000313" key="3">
    <source>
        <dbReference type="EMBL" id="EYE87918.1"/>
    </source>
</evidence>
<dbReference type="GO" id="GO:0016462">
    <property type="term" value="F:pyrophosphatase activity"/>
    <property type="evidence" value="ECO:0007669"/>
    <property type="project" value="TreeGrafter"/>
</dbReference>
<dbReference type="OrthoDB" id="9807195at2"/>
<proteinExistence type="inferred from homology"/>
<name>A0A017RT31_9CLOT</name>
<dbReference type="AlphaFoldDB" id="A0A017RT31"/>
<dbReference type="Gene3D" id="3.30.420.150">
    <property type="entry name" value="Exopolyphosphatase. Domain 2"/>
    <property type="match status" value="1"/>
</dbReference>
<gene>
    <name evidence="3" type="ORF">Q428_10795</name>
</gene>
<dbReference type="InterPro" id="IPR003695">
    <property type="entry name" value="Ppx_GppA_N"/>
</dbReference>
<dbReference type="SUPFAM" id="SSF53067">
    <property type="entry name" value="Actin-like ATPase domain"/>
    <property type="match status" value="2"/>
</dbReference>
<dbReference type="Gene3D" id="3.30.420.40">
    <property type="match status" value="1"/>
</dbReference>
<dbReference type="CDD" id="cd24054">
    <property type="entry name" value="ASKHA_NBD_AaPPX-GppA_MtPPX2-like"/>
    <property type="match status" value="1"/>
</dbReference>
<dbReference type="EMBL" id="AZQP01000034">
    <property type="protein sequence ID" value="EYE87918.1"/>
    <property type="molecule type" value="Genomic_DNA"/>
</dbReference>
<sequence length="302" mass="33380">MDRIGAIELGTNSTRLLIADINEDAIHPLVKKSVTTRLGYRIDETGLICESSLERTLKAIKEYQNIMKEYGVTRGVITATSAVRDAKNKNEVIKIIEKESGIQTFILSGEEEAYLGYVGVRTIVHSSIPTLVIDIGGGSTEFILGVDNKILYRKSVNIGCVRLSEKFISEYPVQKNIIESIGNYTLEKIASIIDDIKNMAAEFNLYAIGGTATTLAAVKYGIANIEGSKLYEHNISNFINDYSLLDKISMEKVAVIEQGRHDIILAGAIILEVIMKALGYSYVTISTRDSLEGAIYYLKNYM</sequence>
<accession>A0A017RT31</accession>
<dbReference type="RefSeq" id="WP_035380655.1">
    <property type="nucleotide sequence ID" value="NZ_AZQP01000034.1"/>
</dbReference>
<dbReference type="PANTHER" id="PTHR30005">
    <property type="entry name" value="EXOPOLYPHOSPHATASE"/>
    <property type="match status" value="1"/>
</dbReference>
<dbReference type="InterPro" id="IPR043129">
    <property type="entry name" value="ATPase_NBD"/>
</dbReference>
<dbReference type="STRING" id="1403537.Q428_10795"/>
<protein>
    <recommendedName>
        <fullName evidence="2">Ppx/GppA phosphatase N-terminal domain-containing protein</fullName>
    </recommendedName>
</protein>
<dbReference type="Proteomes" id="UP000019681">
    <property type="component" value="Unassembled WGS sequence"/>
</dbReference>
<dbReference type="InterPro" id="IPR050273">
    <property type="entry name" value="GppA/Ppx_hydrolase"/>
</dbReference>
<evidence type="ECO:0000259" key="2">
    <source>
        <dbReference type="Pfam" id="PF02541"/>
    </source>
</evidence>
<dbReference type="PANTHER" id="PTHR30005:SF0">
    <property type="entry name" value="RETROGRADE REGULATION PROTEIN 2"/>
    <property type="match status" value="1"/>
</dbReference>
<evidence type="ECO:0000313" key="4">
    <source>
        <dbReference type="Proteomes" id="UP000019681"/>
    </source>
</evidence>
<comment type="caution">
    <text evidence="3">The sequence shown here is derived from an EMBL/GenBank/DDBJ whole genome shotgun (WGS) entry which is preliminary data.</text>
</comment>
<dbReference type="Pfam" id="PF02541">
    <property type="entry name" value="Ppx-GppA"/>
    <property type="match status" value="1"/>
</dbReference>
<feature type="domain" description="Ppx/GppA phosphatase N-terminal" evidence="2">
    <location>
        <begin position="17"/>
        <end position="297"/>
    </location>
</feature>
<reference evidence="3 4" key="1">
    <citation type="journal article" date="2014" name="Genome Announc.">
        <title>Draft Genome Sequence of Fervidicella metallireducens Strain AeBT, an Iron-Reducing Thermoanaerobe from the Great Artesian Basin.</title>
        <authorList>
            <person name="Patel B.K."/>
        </authorList>
    </citation>
    <scope>NUCLEOTIDE SEQUENCE [LARGE SCALE GENOMIC DNA]</scope>
    <source>
        <strain evidence="3 4">AeB</strain>
    </source>
</reference>
<evidence type="ECO:0000256" key="1">
    <source>
        <dbReference type="ARBA" id="ARBA00007125"/>
    </source>
</evidence>